<name>A0A2R4WXU5_9EURY</name>
<reference evidence="1 2" key="1">
    <citation type="submission" date="2018-04" db="EMBL/GenBank/DDBJ databases">
        <title>Halococcoides cellulosivorans gen. nov., sp. nov., an extremely halophilic cellulose-utilizing haloarchaeon from hypersaline lakes.</title>
        <authorList>
            <person name="Sorokin D.Y."/>
            <person name="Toshchakov S.V."/>
            <person name="Samarov N.I."/>
            <person name="Korzhenkov A."/>
            <person name="Kublanov I.V."/>
        </authorList>
    </citation>
    <scope>NUCLEOTIDE SEQUENCE [LARGE SCALE GENOMIC DNA]</scope>
    <source>
        <strain evidence="1 2">HArcel1</strain>
    </source>
</reference>
<gene>
    <name evidence="1" type="ORF">HARCEL1_00790</name>
</gene>
<organism evidence="1 2">
    <name type="scientific">Halococcoides cellulosivorans</name>
    <dbReference type="NCBI Taxonomy" id="1679096"/>
    <lineage>
        <taxon>Archaea</taxon>
        <taxon>Methanobacteriati</taxon>
        <taxon>Methanobacteriota</taxon>
        <taxon>Stenosarchaea group</taxon>
        <taxon>Halobacteria</taxon>
        <taxon>Halobacteriales</taxon>
        <taxon>Haloarculaceae</taxon>
        <taxon>Halococcoides</taxon>
    </lineage>
</organism>
<sequence length="391" mass="43891">MTLSAETIQQSIDETVEDMQFSVDLWNDGKANPNRMSNLYHSMTRGFSNLARTAAVYGATTDCRDCYGRAAEFTFEKICHHRRLRDRRERIDWEGESRDFYPALNDALLSRNEDLIEEIASEAIAVDEVYLDEFAEDYPDSPANFYDMKAHAALALDDDRATTYVAELRDAIEVTDDPSLYWETIPEFYAAVLDGSTADVEAALADLHDFFVSEAPNPDDPSEYVLDDVAASVVLARRHGLDPMIESDRVPEAVLREEIPADDPTLDIDIDSLQFTSDVGFFELERDDEDRPVIAGRIYHPGGEPVSADDVPEREAGRVLSDGWIEAALDEAEWREHYDDAMVAEAREAYEDGTLQRKLVVVQDRTDGHTFDESLAALPVDDVAMLKGAGR</sequence>
<dbReference type="KEGG" id="harc:HARCEL1_00790"/>
<evidence type="ECO:0000313" key="1">
    <source>
        <dbReference type="EMBL" id="AWB26356.1"/>
    </source>
</evidence>
<evidence type="ECO:0000313" key="2">
    <source>
        <dbReference type="Proteomes" id="UP000244727"/>
    </source>
</evidence>
<proteinExistence type="predicted"/>
<protein>
    <submittedName>
        <fullName evidence="1">Uncharacterized protein</fullName>
    </submittedName>
</protein>
<accession>A0A2R4WXU5</accession>
<dbReference type="EMBL" id="CP028858">
    <property type="protein sequence ID" value="AWB26356.1"/>
    <property type="molecule type" value="Genomic_DNA"/>
</dbReference>
<dbReference type="AlphaFoldDB" id="A0A2R4WXU5"/>
<dbReference type="Proteomes" id="UP000244727">
    <property type="component" value="Chromosome"/>
</dbReference>
<keyword evidence="2" id="KW-1185">Reference proteome</keyword>